<dbReference type="AlphaFoldDB" id="A0A6H1PBN4"/>
<protein>
    <submittedName>
        <fullName evidence="1">Uncharacterized protein</fullName>
    </submittedName>
</protein>
<reference evidence="1 2" key="2">
    <citation type="submission" date="2020-04" db="EMBL/GenBank/DDBJ databases">
        <authorList>
            <person name="Fomenkov A."/>
            <person name="Anton B.P."/>
            <person name="Roberts R.J."/>
        </authorList>
    </citation>
    <scope>NUCLEOTIDE SEQUENCE [LARGE SCALE GENOMIC DNA]</scope>
    <source>
        <strain evidence="1 2">S2</strain>
    </source>
</reference>
<dbReference type="Proteomes" id="UP000501868">
    <property type="component" value="Chromosome"/>
</dbReference>
<dbReference type="EMBL" id="CP051128">
    <property type="protein sequence ID" value="QIZ10611.1"/>
    <property type="molecule type" value="Genomic_DNA"/>
</dbReference>
<organism evidence="1 2">
    <name type="scientific">Priestia megaterium</name>
    <name type="common">Bacillus megaterium</name>
    <dbReference type="NCBI Taxonomy" id="1404"/>
    <lineage>
        <taxon>Bacteria</taxon>
        <taxon>Bacillati</taxon>
        <taxon>Bacillota</taxon>
        <taxon>Bacilli</taxon>
        <taxon>Bacillales</taxon>
        <taxon>Bacillaceae</taxon>
        <taxon>Priestia</taxon>
    </lineage>
</organism>
<gene>
    <name evidence="1" type="ORF">HFZ78_31020</name>
</gene>
<name>A0A6H1PBN4_PRIMG</name>
<proteinExistence type="predicted"/>
<reference evidence="1 2" key="1">
    <citation type="submission" date="2020-04" db="EMBL/GenBank/DDBJ databases">
        <title>Genome-Wide Identification of 5-Methylcytosine Sites in Bacterial Genomes By High-Throughput Sequencing of MspJI Restriction Fragments.</title>
        <authorList>
            <person name="Wu V."/>
        </authorList>
    </citation>
    <scope>NUCLEOTIDE SEQUENCE [LARGE SCALE GENOMIC DNA]</scope>
    <source>
        <strain evidence="1 2">S2</strain>
    </source>
</reference>
<evidence type="ECO:0000313" key="2">
    <source>
        <dbReference type="Proteomes" id="UP000501868"/>
    </source>
</evidence>
<evidence type="ECO:0000313" key="1">
    <source>
        <dbReference type="EMBL" id="QIZ10611.1"/>
    </source>
</evidence>
<sequence>MMGTEESFEDPRVQCQRLQSLLRNWLVKNGCNLLPVDTLVFFKSTSSILKTNSGDKTDFSKVCKGRDLFNNIESMEQRNHQERVDTDTLTKIGKLLLSQHSPKPIDILKEYNLTEKDIRSGVCCPDDKCNYIPMNFKRGKWICPNCQTSSKDAILKSLSHYFYLYKSTMTNLELRNYLHLPSPDTTQKVVHRLNLKTTGKTKDHSII</sequence>
<accession>A0A6H1PBN4</accession>